<dbReference type="SUPFAM" id="SSF48452">
    <property type="entry name" value="TPR-like"/>
    <property type="match status" value="1"/>
</dbReference>
<feature type="transmembrane region" description="Helical" evidence="1">
    <location>
        <begin position="24"/>
        <end position="44"/>
    </location>
</feature>
<evidence type="ECO:0000256" key="1">
    <source>
        <dbReference type="SAM" id="Phobius"/>
    </source>
</evidence>
<dbReference type="BioCyc" id="HAUR316274:GHYA-2953-MONOMER"/>
<organism evidence="2 3">
    <name type="scientific">Herpetosiphon aurantiacus (strain ATCC 23779 / DSM 785 / 114-95)</name>
    <dbReference type="NCBI Taxonomy" id="316274"/>
    <lineage>
        <taxon>Bacteria</taxon>
        <taxon>Bacillati</taxon>
        <taxon>Chloroflexota</taxon>
        <taxon>Chloroflexia</taxon>
        <taxon>Herpetosiphonales</taxon>
        <taxon>Herpetosiphonaceae</taxon>
        <taxon>Herpetosiphon</taxon>
    </lineage>
</organism>
<dbReference type="STRING" id="316274.Haur_2922"/>
<evidence type="ECO:0000313" key="3">
    <source>
        <dbReference type="Proteomes" id="UP000000787"/>
    </source>
</evidence>
<name>A9B3I8_HERA2</name>
<accession>A9B3I8</accession>
<dbReference type="InterPro" id="IPR019734">
    <property type="entry name" value="TPR_rpt"/>
</dbReference>
<dbReference type="InParanoid" id="A9B3I8"/>
<dbReference type="AlphaFoldDB" id="A9B3I8"/>
<dbReference type="Gene3D" id="1.25.40.10">
    <property type="entry name" value="Tetratricopeptide repeat domain"/>
    <property type="match status" value="1"/>
</dbReference>
<sequence>MSPPSRLLSPLPVTRRRWYHRLPLGWTIVLGFVIVALCYPIIYFGRTAVPLIYIDQADQAMLKGKWDTAREAYNTAMDWSMNYEEPFDLRWSLALRANAIQAAVDDFGMVITAHPERYMAYCYRAEAYMELEQHPAALADYQACLEREPSPIWQATARNMVDYLQKK</sequence>
<dbReference type="EMBL" id="CP000875">
    <property type="protein sequence ID" value="ABX05560.1"/>
    <property type="molecule type" value="Genomic_DNA"/>
</dbReference>
<dbReference type="KEGG" id="hau:Haur_2922"/>
<proteinExistence type="predicted"/>
<dbReference type="HOGENOM" id="CLU_1592317_0_0_0"/>
<keyword evidence="1" id="KW-0812">Transmembrane</keyword>
<keyword evidence="1" id="KW-0472">Membrane</keyword>
<keyword evidence="3" id="KW-1185">Reference proteome</keyword>
<keyword evidence="1" id="KW-1133">Transmembrane helix</keyword>
<dbReference type="InterPro" id="IPR011990">
    <property type="entry name" value="TPR-like_helical_dom_sf"/>
</dbReference>
<dbReference type="SMART" id="SM00028">
    <property type="entry name" value="TPR"/>
    <property type="match status" value="2"/>
</dbReference>
<gene>
    <name evidence="2" type="ordered locus">Haur_2922</name>
</gene>
<reference evidence="2 3" key="1">
    <citation type="journal article" date="2011" name="Stand. Genomic Sci.">
        <title>Complete genome sequence of the filamentous gliding predatory bacterium Herpetosiphon aurantiacus type strain (114-95(T)).</title>
        <authorList>
            <person name="Kiss H."/>
            <person name="Nett M."/>
            <person name="Domin N."/>
            <person name="Martin K."/>
            <person name="Maresca J.A."/>
            <person name="Copeland A."/>
            <person name="Lapidus A."/>
            <person name="Lucas S."/>
            <person name="Berry K.W."/>
            <person name="Glavina Del Rio T."/>
            <person name="Dalin E."/>
            <person name="Tice H."/>
            <person name="Pitluck S."/>
            <person name="Richardson P."/>
            <person name="Bruce D."/>
            <person name="Goodwin L."/>
            <person name="Han C."/>
            <person name="Detter J.C."/>
            <person name="Schmutz J."/>
            <person name="Brettin T."/>
            <person name="Land M."/>
            <person name="Hauser L."/>
            <person name="Kyrpides N.C."/>
            <person name="Ivanova N."/>
            <person name="Goker M."/>
            <person name="Woyke T."/>
            <person name="Klenk H.P."/>
            <person name="Bryant D.A."/>
        </authorList>
    </citation>
    <scope>NUCLEOTIDE SEQUENCE [LARGE SCALE GENOMIC DNA]</scope>
    <source>
        <strain evidence="3">ATCC 23779 / DSM 785 / 114-95</strain>
    </source>
</reference>
<evidence type="ECO:0000313" key="2">
    <source>
        <dbReference type="EMBL" id="ABX05560.1"/>
    </source>
</evidence>
<protein>
    <submittedName>
        <fullName evidence="2">TPR repeat-containing protein</fullName>
    </submittedName>
</protein>
<dbReference type="Proteomes" id="UP000000787">
    <property type="component" value="Chromosome"/>
</dbReference>